<dbReference type="Pfam" id="PF03372">
    <property type="entry name" value="Exo_endo_phos"/>
    <property type="match status" value="1"/>
</dbReference>
<evidence type="ECO:0000256" key="4">
    <source>
        <dbReference type="SAM" id="Phobius"/>
    </source>
</evidence>
<keyword evidence="4" id="KW-1133">Transmembrane helix</keyword>
<accession>A0A6B2KWX2</accession>
<dbReference type="InterPro" id="IPR005135">
    <property type="entry name" value="Endo/exonuclease/phosphatase"/>
</dbReference>
<dbReference type="Gene3D" id="3.40.50.12780">
    <property type="entry name" value="N-terminal domain of ligase-like"/>
    <property type="match status" value="1"/>
</dbReference>
<reference evidence="7" key="1">
    <citation type="journal article" date="2020" name="J. Eukaryot. Microbiol.">
        <title>De novo Sequencing, Assembly and Annotation of the Transcriptome for the Free-Living Testate Amoeba Arcella intermedia.</title>
        <authorList>
            <person name="Ribeiro G.M."/>
            <person name="Porfirio-Sousa A.L."/>
            <person name="Maurer-Alcala X.X."/>
            <person name="Katz L.A."/>
            <person name="Lahr D.J.G."/>
        </authorList>
    </citation>
    <scope>NUCLEOTIDE SEQUENCE</scope>
</reference>
<dbReference type="GO" id="GO:0005576">
    <property type="term" value="C:extracellular region"/>
    <property type="evidence" value="ECO:0007669"/>
    <property type="project" value="InterPro"/>
</dbReference>
<name>A0A6B2KWX2_9EUKA</name>
<dbReference type="Pfam" id="PF00501">
    <property type="entry name" value="AMP-binding"/>
    <property type="match status" value="1"/>
</dbReference>
<dbReference type="InterPro" id="IPR000873">
    <property type="entry name" value="AMP-dep_synth/lig_dom"/>
</dbReference>
<keyword evidence="3" id="KW-0067">ATP-binding</keyword>
<dbReference type="GO" id="GO:0005783">
    <property type="term" value="C:endoplasmic reticulum"/>
    <property type="evidence" value="ECO:0007669"/>
    <property type="project" value="TreeGrafter"/>
</dbReference>
<proteinExistence type="predicted"/>
<evidence type="ECO:0000313" key="7">
    <source>
        <dbReference type="EMBL" id="NDV29162.1"/>
    </source>
</evidence>
<dbReference type="PANTHER" id="PTHR43272:SF33">
    <property type="entry name" value="AMP-BINDING DOMAIN-CONTAINING PROTEIN-RELATED"/>
    <property type="match status" value="1"/>
</dbReference>
<dbReference type="SUPFAM" id="SSF56801">
    <property type="entry name" value="Acetyl-CoA synthetase-like"/>
    <property type="match status" value="1"/>
</dbReference>
<evidence type="ECO:0000256" key="1">
    <source>
        <dbReference type="ARBA" id="ARBA00012369"/>
    </source>
</evidence>
<evidence type="ECO:0000256" key="2">
    <source>
        <dbReference type="ARBA" id="ARBA00022741"/>
    </source>
</evidence>
<organism evidence="7">
    <name type="scientific">Arcella intermedia</name>
    <dbReference type="NCBI Taxonomy" id="1963864"/>
    <lineage>
        <taxon>Eukaryota</taxon>
        <taxon>Amoebozoa</taxon>
        <taxon>Tubulinea</taxon>
        <taxon>Elardia</taxon>
        <taxon>Arcellinida</taxon>
        <taxon>Sphaerothecina</taxon>
        <taxon>Arcellidae</taxon>
        <taxon>Arcella</taxon>
    </lineage>
</organism>
<dbReference type="PANTHER" id="PTHR43272">
    <property type="entry name" value="LONG-CHAIN-FATTY-ACID--COA LIGASE"/>
    <property type="match status" value="1"/>
</dbReference>
<dbReference type="EC" id="3.1.4.12" evidence="1"/>
<feature type="transmembrane region" description="Helical" evidence="4">
    <location>
        <begin position="665"/>
        <end position="683"/>
    </location>
</feature>
<sequence>MSLNLNLLPGLSLVKVSSPGHGYEVQRLEQFLQFLPKYHIVLLQEVFSTPHLPYLCLQKALLSHAKKAGFHYVLRGDQPTLYDLVAHKKWTDSGLLILSKYPFVDTGYKIFKDCAHYDAGASKGVIWARIKIDDFCVNVFNCHLQATHAKKYDYNQIRQKQLTALRRFILKKISGENAKQPWLLGGDFNVDALKVKNTALFDLHDKVQSEQESDDYKTMMNYIDPTNKIKDLLKIKYGCHPSTRPPREAINSILSIFHHKSFQRLDYLFFMDGKKRNLEAKIESSVVVPFEVKNQPFAYISDHYGIQTELQLDNPVQKPLSIPPQSPISKKSKPTFWSWFLFISLTLFCGVAFLQYFSSFIVFAWVVSALVFILNLNKYKDTNRERVKEKEYFKEKLNLAGLKQSNPSGIRKPVISFVPSKNGALTKPNIFQNFKWSVDNYSHRNCLGYRLKNNEGVSKYHWLTYDTIFRRTKNFGSGLVNLGLLPKDKVVIVSENRPEWVISDLACFAYGFITVPVAQGDLDLIKKLLTASKPKLIVCSSAVTINILNLVSHYPEDITCKIVVQMEALDYAEYTVAEKANLKLIPSDFVEQSGVLDPKPPYCSQPDDVATLMFSRQATSLLKCIPITHKTLIQMLRNLVSAHNVCGTTLTHFDVHLSWFPICRLYERIIVLLYISIGASVAFTSTNSPYFSDAGEVRPSVIYCVPNSFLKIYGTFKLAVASWSPFHQYFFRRLYQFRKYLQYLIQKRSGDPDSQLKLNKLIIKFLVDTAYLTDYLIFSRFSANLGGRVRLILVSSRGHLSEGHKEFLQFIFCCPVEQCYMRTEAGIIACTSAIVAKSKYSGLYPLCKMKLLPTMGEFGDKGCGEICVAGENVVQYYWISSENFERFPNGWYRTKEIGKWNNDGSLSVFGHLEEVLEPEAGKYVFPRQTEFAYSDSDFVHQIILVCLPKKPLLAVVVPDFEVVHRWAKENKEYILHDPKVIYKSKQLIQAICEDLQQIAQAKGLQEHQEVKAVYLEKEEIPEMMVLQRATLLKRYEKIMLEMYNALRISNEEYVTRPTRSKSITIVQNAEWESNLLTIPFQFNFVRVLVLCSVFTSIAASIAWELWQQNQIPT</sequence>
<dbReference type="EMBL" id="GIBP01000193">
    <property type="protein sequence ID" value="NDV29162.1"/>
    <property type="molecule type" value="Transcribed_RNA"/>
</dbReference>
<dbReference type="InterPro" id="IPR017766">
    <property type="entry name" value="Sphingomyelinase/PLipase_C"/>
</dbReference>
<keyword evidence="4" id="KW-0472">Membrane</keyword>
<protein>
    <recommendedName>
        <fullName evidence="1">sphingomyelin phosphodiesterase</fullName>
        <ecNumber evidence="1">3.1.4.12</ecNumber>
    </recommendedName>
</protein>
<dbReference type="Gene3D" id="3.60.10.10">
    <property type="entry name" value="Endonuclease/exonuclease/phosphatase"/>
    <property type="match status" value="1"/>
</dbReference>
<dbReference type="GO" id="GO:0016020">
    <property type="term" value="C:membrane"/>
    <property type="evidence" value="ECO:0007669"/>
    <property type="project" value="TreeGrafter"/>
</dbReference>
<dbReference type="AlphaFoldDB" id="A0A6B2KWX2"/>
<evidence type="ECO:0000259" key="5">
    <source>
        <dbReference type="Pfam" id="PF00501"/>
    </source>
</evidence>
<dbReference type="SUPFAM" id="SSF56219">
    <property type="entry name" value="DNase I-like"/>
    <property type="match status" value="1"/>
</dbReference>
<dbReference type="InterPro" id="IPR036691">
    <property type="entry name" value="Endo/exonu/phosph_ase_sf"/>
</dbReference>
<keyword evidence="4" id="KW-0812">Transmembrane</keyword>
<feature type="domain" description="AMP-dependent synthetase/ligase" evidence="5">
    <location>
        <begin position="449"/>
        <end position="878"/>
    </location>
</feature>
<keyword evidence="2" id="KW-0547">Nucleotide-binding</keyword>
<feature type="transmembrane region" description="Helical" evidence="4">
    <location>
        <begin position="360"/>
        <end position="376"/>
    </location>
</feature>
<dbReference type="GO" id="GO:0005524">
    <property type="term" value="F:ATP binding"/>
    <property type="evidence" value="ECO:0007669"/>
    <property type="project" value="UniProtKB-KW"/>
</dbReference>
<evidence type="ECO:0000256" key="3">
    <source>
        <dbReference type="ARBA" id="ARBA00022840"/>
    </source>
</evidence>
<feature type="domain" description="Endonuclease/exonuclease/phosphatase" evidence="6">
    <location>
        <begin position="24"/>
        <end position="191"/>
    </location>
</feature>
<dbReference type="CDD" id="cd09078">
    <property type="entry name" value="nSMase"/>
    <property type="match status" value="1"/>
</dbReference>
<evidence type="ECO:0000259" key="6">
    <source>
        <dbReference type="Pfam" id="PF03372"/>
    </source>
</evidence>
<dbReference type="GO" id="GO:0004767">
    <property type="term" value="F:sphingomyelin phosphodiesterase activity"/>
    <property type="evidence" value="ECO:0007669"/>
    <property type="project" value="UniProtKB-EC"/>
</dbReference>
<dbReference type="GO" id="GO:0004467">
    <property type="term" value="F:long-chain fatty acid-CoA ligase activity"/>
    <property type="evidence" value="ECO:0007669"/>
    <property type="project" value="TreeGrafter"/>
</dbReference>
<feature type="transmembrane region" description="Helical" evidence="4">
    <location>
        <begin position="1084"/>
        <end position="1106"/>
    </location>
</feature>
<dbReference type="InterPro" id="IPR042099">
    <property type="entry name" value="ANL_N_sf"/>
</dbReference>